<protein>
    <submittedName>
        <fullName evidence="1">Uncharacterized protein</fullName>
    </submittedName>
</protein>
<organism evidence="1 2">
    <name type="scientific">candidate division WOR-1 bacterium RIFOXYC12_FULL_54_18</name>
    <dbReference type="NCBI Taxonomy" id="1802584"/>
    <lineage>
        <taxon>Bacteria</taxon>
        <taxon>Bacillati</taxon>
        <taxon>Saganbacteria</taxon>
    </lineage>
</organism>
<reference evidence="1 2" key="1">
    <citation type="journal article" date="2016" name="Nat. Commun.">
        <title>Thousands of microbial genomes shed light on interconnected biogeochemical processes in an aquifer system.</title>
        <authorList>
            <person name="Anantharaman K."/>
            <person name="Brown C.T."/>
            <person name="Hug L.A."/>
            <person name="Sharon I."/>
            <person name="Castelle C.J."/>
            <person name="Probst A.J."/>
            <person name="Thomas B.C."/>
            <person name="Singh A."/>
            <person name="Wilkins M.J."/>
            <person name="Karaoz U."/>
            <person name="Brodie E.L."/>
            <person name="Williams K.H."/>
            <person name="Hubbard S.S."/>
            <person name="Banfield J.F."/>
        </authorList>
    </citation>
    <scope>NUCLEOTIDE SEQUENCE [LARGE SCALE GENOMIC DNA]</scope>
</reference>
<dbReference type="EMBL" id="MEUG01000001">
    <property type="protein sequence ID" value="OGC27825.1"/>
    <property type="molecule type" value="Genomic_DNA"/>
</dbReference>
<comment type="caution">
    <text evidence="1">The sequence shown here is derived from an EMBL/GenBank/DDBJ whole genome shotgun (WGS) entry which is preliminary data.</text>
</comment>
<gene>
    <name evidence="1" type="ORF">A3K49_02315</name>
</gene>
<dbReference type="Proteomes" id="UP000178602">
    <property type="component" value="Unassembled WGS sequence"/>
</dbReference>
<evidence type="ECO:0000313" key="2">
    <source>
        <dbReference type="Proteomes" id="UP000178602"/>
    </source>
</evidence>
<evidence type="ECO:0000313" key="1">
    <source>
        <dbReference type="EMBL" id="OGC27825.1"/>
    </source>
</evidence>
<proteinExistence type="predicted"/>
<accession>A0A1F4T4U1</accession>
<sequence length="221" mass="25412">MKKVLILILCVLVIVAGYLIWGHAPKGEVDMLKYRIVFERKAFVSTTEESLNIVAYQAAEDGVVPWSFLAIYRVTPAGQKLVYRYAPVVPKSAGYPRPLRLESVDLAQERLMNLMIVTSWGEIGADYWGTHPIVIKYIFGVFRVTRLYDGLLSSDPRISEFEWTRTDIEVVNYFDRSERVRTILSQGVKVRKKEVELKFFADNKPHAASHKIETIKIKLFK</sequence>
<name>A0A1F4T4U1_UNCSA</name>
<dbReference type="AlphaFoldDB" id="A0A1F4T4U1"/>